<keyword evidence="13" id="KW-1185">Reference proteome</keyword>
<feature type="active site" description="Proton acceptor" evidence="7">
    <location>
        <position position="332"/>
    </location>
</feature>
<keyword evidence="3 9" id="KW-0479">Metal-binding</keyword>
<dbReference type="InterPro" id="IPR015328">
    <property type="entry name" value="DUF1965"/>
</dbReference>
<dbReference type="STRING" id="1196081.A0A364KZP9"/>
<gene>
    <name evidence="12" type="ORF">BHQ10_005042</name>
</gene>
<dbReference type="RefSeq" id="XP_040733546.1">
    <property type="nucleotide sequence ID" value="XM_040877475.1"/>
</dbReference>
<comment type="cofactor">
    <cofactor evidence="1">
        <name>Cu cation</name>
        <dbReference type="ChEBI" id="CHEBI:23378"/>
    </cofactor>
</comment>
<dbReference type="GO" id="GO:0005507">
    <property type="term" value="F:copper ion binding"/>
    <property type="evidence" value="ECO:0007669"/>
    <property type="project" value="InterPro"/>
</dbReference>
<comment type="similarity">
    <text evidence="2 9">Belongs to the copper/topaquinone oxidase family.</text>
</comment>
<dbReference type="Gene3D" id="2.70.98.20">
    <property type="entry name" value="Copper amine oxidase, catalytic domain"/>
    <property type="match status" value="1"/>
</dbReference>
<feature type="domain" description="Copper amine oxidase catalytic" evidence="10">
    <location>
        <begin position="257"/>
        <end position="657"/>
    </location>
</feature>
<evidence type="ECO:0000256" key="5">
    <source>
        <dbReference type="ARBA" id="ARBA00023002"/>
    </source>
</evidence>
<dbReference type="GO" id="GO:0048038">
    <property type="term" value="F:quinone binding"/>
    <property type="evidence" value="ECO:0007669"/>
    <property type="project" value="InterPro"/>
</dbReference>
<dbReference type="FunFam" id="2.70.98.20:FF:000002">
    <property type="entry name" value="Amine oxidase"/>
    <property type="match status" value="1"/>
</dbReference>
<comment type="PTM">
    <text evidence="8 9">Topaquinone (TPQ) is generated by copper-dependent autoxidation of a specific tyrosyl residue.</text>
</comment>
<reference evidence="12 13" key="1">
    <citation type="journal article" date="2017" name="Biotechnol. Biofuels">
        <title>Differential beta-glucosidase expression as a function of carbon source availability in Talaromyces amestolkiae: a genomic and proteomic approach.</title>
        <authorList>
            <person name="de Eugenio L.I."/>
            <person name="Mendez-Liter J.A."/>
            <person name="Nieto-Dominguez M."/>
            <person name="Alonso L."/>
            <person name="Gil-Munoz J."/>
            <person name="Barriuso J."/>
            <person name="Prieto A."/>
            <person name="Martinez M.J."/>
        </authorList>
    </citation>
    <scope>NUCLEOTIDE SEQUENCE [LARGE SCALE GENOMIC DNA]</scope>
    <source>
        <strain evidence="12 13">CIB</strain>
    </source>
</reference>
<dbReference type="SUPFAM" id="SSF49998">
    <property type="entry name" value="Amine oxidase catalytic domain"/>
    <property type="match status" value="1"/>
</dbReference>
<name>A0A364KZP9_TALAM</name>
<proteinExistence type="inferred from homology"/>
<dbReference type="InterPro" id="IPR000269">
    <property type="entry name" value="Cu_amine_oxidase"/>
</dbReference>
<evidence type="ECO:0000313" key="12">
    <source>
        <dbReference type="EMBL" id="RAO69030.1"/>
    </source>
</evidence>
<dbReference type="InterPro" id="IPR036460">
    <property type="entry name" value="Cu_amine_oxidase_C_sf"/>
</dbReference>
<dbReference type="SUPFAM" id="SSF54416">
    <property type="entry name" value="Amine oxidase N-terminal region"/>
    <property type="match status" value="2"/>
</dbReference>
<dbReference type="EC" id="1.4.3.-" evidence="9"/>
<keyword evidence="6 9" id="KW-0186">Copper</keyword>
<comment type="caution">
    <text evidence="12">The sequence shown here is derived from an EMBL/GenBank/DDBJ whole genome shotgun (WGS) entry which is preliminary data.</text>
</comment>
<organism evidence="12 13">
    <name type="scientific">Talaromyces amestolkiae</name>
    <dbReference type="NCBI Taxonomy" id="1196081"/>
    <lineage>
        <taxon>Eukaryota</taxon>
        <taxon>Fungi</taxon>
        <taxon>Dikarya</taxon>
        <taxon>Ascomycota</taxon>
        <taxon>Pezizomycotina</taxon>
        <taxon>Eurotiomycetes</taxon>
        <taxon>Eurotiomycetidae</taxon>
        <taxon>Eurotiales</taxon>
        <taxon>Trichocomaceae</taxon>
        <taxon>Talaromyces</taxon>
        <taxon>Talaromyces sect. Talaromyces</taxon>
    </lineage>
</organism>
<keyword evidence="5 9" id="KW-0560">Oxidoreductase</keyword>
<feature type="modified residue" description="2',4',5'-topaquinone" evidence="8">
    <location>
        <position position="413"/>
    </location>
</feature>
<evidence type="ECO:0000313" key="13">
    <source>
        <dbReference type="Proteomes" id="UP000249363"/>
    </source>
</evidence>
<dbReference type="Pfam" id="PF01179">
    <property type="entry name" value="Cu_amine_oxid"/>
    <property type="match status" value="1"/>
</dbReference>
<evidence type="ECO:0000256" key="7">
    <source>
        <dbReference type="PIRSR" id="PIRSR600269-50"/>
    </source>
</evidence>
<evidence type="ECO:0000256" key="4">
    <source>
        <dbReference type="ARBA" id="ARBA00022772"/>
    </source>
</evidence>
<evidence type="ECO:0000259" key="10">
    <source>
        <dbReference type="Pfam" id="PF01179"/>
    </source>
</evidence>
<dbReference type="PANTHER" id="PTHR10638">
    <property type="entry name" value="COPPER AMINE OXIDASE"/>
    <property type="match status" value="1"/>
</dbReference>
<dbReference type="GO" id="GO:0009308">
    <property type="term" value="P:amine metabolic process"/>
    <property type="evidence" value="ECO:0007669"/>
    <property type="project" value="UniProtKB-UniRule"/>
</dbReference>
<dbReference type="FunFam" id="3.10.450.40:FF:000028">
    <property type="entry name" value="Amine oxidase"/>
    <property type="match status" value="1"/>
</dbReference>
<dbReference type="InterPro" id="IPR016182">
    <property type="entry name" value="Cu_amine_oxidase_N-reg"/>
</dbReference>
<keyword evidence="4 7" id="KW-0801">TPQ</keyword>
<dbReference type="PANTHER" id="PTHR10638:SF20">
    <property type="entry name" value="AMINE OXIDASE"/>
    <property type="match status" value="1"/>
</dbReference>
<feature type="domain" description="DUF1965" evidence="11">
    <location>
        <begin position="180"/>
        <end position="246"/>
    </location>
</feature>
<dbReference type="GO" id="GO:0005886">
    <property type="term" value="C:plasma membrane"/>
    <property type="evidence" value="ECO:0007669"/>
    <property type="project" value="TreeGrafter"/>
</dbReference>
<evidence type="ECO:0000256" key="6">
    <source>
        <dbReference type="ARBA" id="ARBA00023008"/>
    </source>
</evidence>
<dbReference type="EMBL" id="MIKG01000008">
    <property type="protein sequence ID" value="RAO69030.1"/>
    <property type="molecule type" value="Genomic_DNA"/>
</dbReference>
<evidence type="ECO:0000256" key="8">
    <source>
        <dbReference type="PIRSR" id="PIRSR600269-51"/>
    </source>
</evidence>
<evidence type="ECO:0000256" key="9">
    <source>
        <dbReference type="RuleBase" id="RU000672"/>
    </source>
</evidence>
<dbReference type="OrthoDB" id="3341590at2759"/>
<comment type="cofactor">
    <cofactor evidence="9">
        <name>Cu cation</name>
        <dbReference type="ChEBI" id="CHEBI:23378"/>
    </cofactor>
    <text evidence="9">Contains 1 topaquinone per subunit.</text>
</comment>
<dbReference type="Pfam" id="PF09248">
    <property type="entry name" value="DUF1965"/>
    <property type="match status" value="1"/>
</dbReference>
<evidence type="ECO:0000259" key="11">
    <source>
        <dbReference type="Pfam" id="PF09248"/>
    </source>
</evidence>
<protein>
    <recommendedName>
        <fullName evidence="9">Amine oxidase</fullName>
        <ecNumber evidence="9">1.4.3.-</ecNumber>
    </recommendedName>
</protein>
<dbReference type="InterPro" id="IPR015798">
    <property type="entry name" value="Cu_amine_oxidase_C"/>
</dbReference>
<dbReference type="GeneID" id="63794258"/>
<feature type="active site" description="Proton acceptor" evidence="7">
    <location>
        <position position="413"/>
    </location>
</feature>
<sequence length="724" mass="82430">MSSSSCIESNSTVIKPPKDNVWEGLTGEETASVVKWLFQQTDLNLTTSEKAGEWDNTIRYAHVVLDNRASINPHFADILVGPLPITNQSVWAPLEFPYTRKSQGQVRNLNADYDTIYSEWLYKISASIADITIELFNGTALGLDNDTIEIWGIDPNWQDDGRIIRWDTFWNYPTDEFDSGTLLPLGLYFKSDVTGRDSSLWKLEGWLYNDVFYETTDAFREAFFSPGFVKLRPNTEGAWARTDRLGPLLPHDEQQPPQMVAPSGARYSVDADSKYVTWMDFSFYISFSRDTAVSIFDVRYKGQRVLYEMGLQEALAHYAGNDPIQSSTAYLDSYYGFGPYSFELVKGYDCPSYATYLNSSFYVTETTHTHIDSLCLFEYDADYPIQRHSTNQYVSNTKNVYLTLRSVSTIGNYDYMISYTFYMDGTIGIEVRASGYIQSAYYAHNEEFGYHIHDSLSGSMHDHVINFKADFDIMGVNNSIEITTIAPTTRNFTWSNGKSRNSMSLQRKILQSEDEGRFNWDPNAMMHVINQDARNPYGEYRGYRISPAFGTAHLAVLDSSNLVNAAHWAEYDVQVTQQHDYEPRSAHPYNNQDVYDPPINFAKFFDGECLNQTDLVVWLNLGMHHVPQTGDLPNTVFTTAHTGVQFSPVNYLLGDPSRQTVNMVRVNYANGSATAVETFGQANGLRAVAVEDVEAELWQYHGDIVVRKFPYDPNDPYYEMNEDA</sequence>
<dbReference type="PRINTS" id="PR00766">
    <property type="entry name" value="CUDAOXIDASE"/>
</dbReference>
<evidence type="ECO:0000256" key="2">
    <source>
        <dbReference type="ARBA" id="ARBA00007983"/>
    </source>
</evidence>
<dbReference type="Gene3D" id="3.10.450.40">
    <property type="match status" value="2"/>
</dbReference>
<accession>A0A364KZP9</accession>
<dbReference type="Proteomes" id="UP000249363">
    <property type="component" value="Unassembled WGS sequence"/>
</dbReference>
<dbReference type="AlphaFoldDB" id="A0A364KZP9"/>
<evidence type="ECO:0000256" key="3">
    <source>
        <dbReference type="ARBA" id="ARBA00022723"/>
    </source>
</evidence>
<evidence type="ECO:0000256" key="1">
    <source>
        <dbReference type="ARBA" id="ARBA00001935"/>
    </source>
</evidence>
<dbReference type="GO" id="GO:0008131">
    <property type="term" value="F:primary methylamine oxidase activity"/>
    <property type="evidence" value="ECO:0007669"/>
    <property type="project" value="InterPro"/>
</dbReference>